<feature type="compositionally biased region" description="Low complexity" evidence="7">
    <location>
        <begin position="1"/>
        <end position="17"/>
    </location>
</feature>
<evidence type="ECO:0000256" key="6">
    <source>
        <dbReference type="ARBA" id="ARBA00023320"/>
    </source>
</evidence>
<keyword evidence="3" id="KW-0964">Secreted</keyword>
<dbReference type="Proteomes" id="UP000515203">
    <property type="component" value="Unplaced"/>
</dbReference>
<dbReference type="Pfam" id="PF15180">
    <property type="entry name" value="NPBW"/>
    <property type="match status" value="1"/>
</dbReference>
<evidence type="ECO:0000256" key="5">
    <source>
        <dbReference type="ARBA" id="ARBA00022729"/>
    </source>
</evidence>
<dbReference type="PRINTS" id="PR01888">
    <property type="entry name" value="NROPEPTIDEBW"/>
</dbReference>
<keyword evidence="5" id="KW-0732">Signal</keyword>
<dbReference type="PANTHER" id="PTHR28553:SF2">
    <property type="entry name" value="NEUROPEPTIDE W"/>
    <property type="match status" value="1"/>
</dbReference>
<dbReference type="AlphaFoldDB" id="A0A6P6E4S8"/>
<sequence>MARLRPPQPARRSAARPSSRRIRPFRVTSRPRPATAPPGGSACSDFPLAGRSSPLRPLEGPRGLLEDLGAVSQAATWPAIFSVDAYSYDCGMKYWASSDQVLSCILRPLTNDQTTRSAALRTDQTEPVLGPPRRAAVDVSALARSRMVRTPGLGAPGRGRLLGVLLFLLLLPPPAGSWYKHVASPRYHTVGRAAGLLMGLRRSPYLWRRALRPAADPPAWNTLALRPAARNALHLLPSEVQELWEVRLQSPKTGLPIRALRSLPTPELEQRLGIHSWTSAVSARAFGEQSSSLTQPRSLEQMAFTSPAWLQDHPENVNCLRQPCA</sequence>
<dbReference type="GO" id="GO:0007218">
    <property type="term" value="P:neuropeptide signaling pathway"/>
    <property type="evidence" value="ECO:0007669"/>
    <property type="project" value="UniProtKB-KW"/>
</dbReference>
<gene>
    <name evidence="9" type="primary">Npw</name>
</gene>
<dbReference type="GO" id="GO:0007631">
    <property type="term" value="P:feeding behavior"/>
    <property type="evidence" value="ECO:0007669"/>
    <property type="project" value="TreeGrafter"/>
</dbReference>
<evidence type="ECO:0000313" key="9">
    <source>
        <dbReference type="RefSeq" id="XP_023567182.1"/>
    </source>
</evidence>
<keyword evidence="8" id="KW-1185">Reference proteome</keyword>
<accession>A0A6P6E4S8</accession>
<comment type="subcellular location">
    <subcellularLocation>
        <location evidence="1">Secreted</location>
    </subcellularLocation>
</comment>
<organism evidence="8 9">
    <name type="scientific">Octodon degus</name>
    <name type="common">Degu</name>
    <name type="synonym">Sciurus degus</name>
    <dbReference type="NCBI Taxonomy" id="10160"/>
    <lineage>
        <taxon>Eukaryota</taxon>
        <taxon>Metazoa</taxon>
        <taxon>Chordata</taxon>
        <taxon>Craniata</taxon>
        <taxon>Vertebrata</taxon>
        <taxon>Euteleostomi</taxon>
        <taxon>Mammalia</taxon>
        <taxon>Eutheria</taxon>
        <taxon>Euarchontoglires</taxon>
        <taxon>Glires</taxon>
        <taxon>Rodentia</taxon>
        <taxon>Hystricomorpha</taxon>
        <taxon>Octodontidae</taxon>
        <taxon>Octodon</taxon>
    </lineage>
</organism>
<evidence type="ECO:0000256" key="7">
    <source>
        <dbReference type="SAM" id="MobiDB-lite"/>
    </source>
</evidence>
<comment type="similarity">
    <text evidence="2">Belongs to the neuropeptide B/W family.</text>
</comment>
<dbReference type="RefSeq" id="XP_023567182.1">
    <property type="nucleotide sequence ID" value="XM_023711414.1"/>
</dbReference>
<dbReference type="PRINTS" id="PR01890">
    <property type="entry name" value="PPNRPEPTIDEW"/>
</dbReference>
<dbReference type="InParanoid" id="A0A6P6E4S8"/>
<protein>
    <submittedName>
        <fullName evidence="9">Neuropeptide W</fullName>
    </submittedName>
</protein>
<dbReference type="GeneID" id="101563207"/>
<evidence type="ECO:0000256" key="1">
    <source>
        <dbReference type="ARBA" id="ARBA00004613"/>
    </source>
</evidence>
<evidence type="ECO:0000256" key="3">
    <source>
        <dbReference type="ARBA" id="ARBA00022525"/>
    </source>
</evidence>
<keyword evidence="4" id="KW-0165">Cleavage on pair of basic residues</keyword>
<evidence type="ECO:0000256" key="2">
    <source>
        <dbReference type="ARBA" id="ARBA00005292"/>
    </source>
</evidence>
<dbReference type="FunCoup" id="A0A6P6E4S8">
    <property type="interactions" value="329"/>
</dbReference>
<dbReference type="InterPro" id="IPR013299">
    <property type="entry name" value="Neuropept_W_pre"/>
</dbReference>
<dbReference type="InterPro" id="IPR013297">
    <property type="entry name" value="Neuropept_BW_pre"/>
</dbReference>
<reference evidence="9" key="1">
    <citation type="submission" date="2025-08" db="UniProtKB">
        <authorList>
            <consortium name="RefSeq"/>
        </authorList>
    </citation>
    <scope>IDENTIFICATION</scope>
</reference>
<evidence type="ECO:0000256" key="4">
    <source>
        <dbReference type="ARBA" id="ARBA00022685"/>
    </source>
</evidence>
<name>A0A6P6E4S8_OCTDE</name>
<dbReference type="GO" id="GO:0005576">
    <property type="term" value="C:extracellular region"/>
    <property type="evidence" value="ECO:0007669"/>
    <property type="project" value="UniProtKB-SubCell"/>
</dbReference>
<feature type="region of interest" description="Disordered" evidence="7">
    <location>
        <begin position="1"/>
        <end position="60"/>
    </location>
</feature>
<dbReference type="OrthoDB" id="9942334at2759"/>
<evidence type="ECO:0000313" key="8">
    <source>
        <dbReference type="Proteomes" id="UP000515203"/>
    </source>
</evidence>
<dbReference type="GO" id="GO:0001664">
    <property type="term" value="F:G protein-coupled receptor binding"/>
    <property type="evidence" value="ECO:0007669"/>
    <property type="project" value="InterPro"/>
</dbReference>
<dbReference type="PANTHER" id="PTHR28553">
    <property type="entry name" value="NEUROPEPTIDE B"/>
    <property type="match status" value="1"/>
</dbReference>
<proteinExistence type="inferred from homology"/>
<keyword evidence="6 9" id="KW-0527">Neuropeptide</keyword>
<dbReference type="CTD" id="283869"/>